<dbReference type="RefSeq" id="WP_123520981.1">
    <property type="nucleotide sequence ID" value="NZ_JBHLWF010000013.1"/>
</dbReference>
<gene>
    <name evidence="13" type="ORF">EDC25_10215</name>
</gene>
<dbReference type="GO" id="GO:0016780">
    <property type="term" value="F:phosphotransferase activity, for other substituted phosphate groups"/>
    <property type="evidence" value="ECO:0007669"/>
    <property type="project" value="InterPro"/>
</dbReference>
<feature type="transmembrane region" description="Helical" evidence="12">
    <location>
        <begin position="69"/>
        <end position="88"/>
    </location>
</feature>
<evidence type="ECO:0000256" key="12">
    <source>
        <dbReference type="SAM" id="Phobius"/>
    </source>
</evidence>
<dbReference type="PROSITE" id="PS00379">
    <property type="entry name" value="CDP_ALCOHOL_P_TRANSF"/>
    <property type="match status" value="1"/>
</dbReference>
<keyword evidence="3" id="KW-0444">Lipid biosynthesis</keyword>
<dbReference type="EMBL" id="SMAF01000002">
    <property type="protein sequence ID" value="TCT00651.1"/>
    <property type="molecule type" value="Genomic_DNA"/>
</dbReference>
<keyword evidence="8 12" id="KW-0472">Membrane</keyword>
<dbReference type="OrthoDB" id="9777147at2"/>
<evidence type="ECO:0000256" key="1">
    <source>
        <dbReference type="ARBA" id="ARBA00004141"/>
    </source>
</evidence>
<dbReference type="Pfam" id="PF01066">
    <property type="entry name" value="CDP-OH_P_transf"/>
    <property type="match status" value="1"/>
</dbReference>
<keyword evidence="7" id="KW-0443">Lipid metabolism</keyword>
<keyword evidence="10" id="KW-1208">Phospholipid metabolism</keyword>
<evidence type="ECO:0000256" key="8">
    <source>
        <dbReference type="ARBA" id="ARBA00023136"/>
    </source>
</evidence>
<evidence type="ECO:0000256" key="7">
    <source>
        <dbReference type="ARBA" id="ARBA00023098"/>
    </source>
</evidence>
<evidence type="ECO:0000256" key="5">
    <source>
        <dbReference type="ARBA" id="ARBA00022692"/>
    </source>
</evidence>
<feature type="transmembrane region" description="Helical" evidence="12">
    <location>
        <begin position="130"/>
        <end position="149"/>
    </location>
</feature>
<comment type="caution">
    <text evidence="13">The sequence shown here is derived from an EMBL/GenBank/DDBJ whole genome shotgun (WGS) entry which is preliminary data.</text>
</comment>
<evidence type="ECO:0000256" key="2">
    <source>
        <dbReference type="ARBA" id="ARBA00010441"/>
    </source>
</evidence>
<dbReference type="PANTHER" id="PTHR14269">
    <property type="entry name" value="CDP-DIACYLGLYCEROL--GLYCEROL-3-PHOSPHATE 3-PHOSPHATIDYLTRANSFERASE-RELATED"/>
    <property type="match status" value="1"/>
</dbReference>
<feature type="transmembrane region" description="Helical" evidence="12">
    <location>
        <begin position="161"/>
        <end position="182"/>
    </location>
</feature>
<dbReference type="PANTHER" id="PTHR14269:SF61">
    <property type="entry name" value="CDP-DIACYLGLYCEROL--SERINE O-PHOSPHATIDYLTRANSFERASE"/>
    <property type="match status" value="1"/>
</dbReference>
<comment type="similarity">
    <text evidence="2 11">Belongs to the CDP-alcohol phosphatidyltransferase class-I family.</text>
</comment>
<feature type="transmembrane region" description="Helical" evidence="12">
    <location>
        <begin position="217"/>
        <end position="236"/>
    </location>
</feature>
<reference evidence="13 14" key="1">
    <citation type="submission" date="2019-03" db="EMBL/GenBank/DDBJ databases">
        <title>Genomic Encyclopedia of Type Strains, Phase IV (KMG-IV): sequencing the most valuable type-strain genomes for metagenomic binning, comparative biology and taxonomic classification.</title>
        <authorList>
            <person name="Goeker M."/>
        </authorList>
    </citation>
    <scope>NUCLEOTIDE SEQUENCE [LARGE SCALE GENOMIC DNA]</scope>
    <source>
        <strain evidence="13 14">DSM 21944</strain>
    </source>
</reference>
<feature type="transmembrane region" description="Helical" evidence="12">
    <location>
        <begin position="7"/>
        <end position="25"/>
    </location>
</feature>
<feature type="transmembrane region" description="Helical" evidence="12">
    <location>
        <begin position="31"/>
        <end position="48"/>
    </location>
</feature>
<comment type="subcellular location">
    <subcellularLocation>
        <location evidence="1">Membrane</location>
        <topology evidence="1">Multi-pass membrane protein</topology>
    </subcellularLocation>
</comment>
<keyword evidence="4 11" id="KW-0808">Transferase</keyword>
<dbReference type="AlphaFoldDB" id="A0A4R3LL53"/>
<evidence type="ECO:0000256" key="6">
    <source>
        <dbReference type="ARBA" id="ARBA00022989"/>
    </source>
</evidence>
<dbReference type="Proteomes" id="UP000294599">
    <property type="component" value="Unassembled WGS sequence"/>
</dbReference>
<accession>A0A4R3LL53</accession>
<keyword evidence="6 12" id="KW-1133">Transmembrane helix</keyword>
<evidence type="ECO:0000313" key="13">
    <source>
        <dbReference type="EMBL" id="TCT00651.1"/>
    </source>
</evidence>
<keyword evidence="14" id="KW-1185">Reference proteome</keyword>
<name>A0A4R3LL53_9GAMM</name>
<dbReference type="InterPro" id="IPR043130">
    <property type="entry name" value="CDP-OH_PTrfase_TM_dom"/>
</dbReference>
<dbReference type="GO" id="GO:0008654">
    <property type="term" value="P:phospholipid biosynthetic process"/>
    <property type="evidence" value="ECO:0007669"/>
    <property type="project" value="UniProtKB-KW"/>
</dbReference>
<evidence type="ECO:0000256" key="10">
    <source>
        <dbReference type="ARBA" id="ARBA00023264"/>
    </source>
</evidence>
<dbReference type="InterPro" id="IPR048254">
    <property type="entry name" value="CDP_ALCOHOL_P_TRANSF_CS"/>
</dbReference>
<feature type="transmembrane region" description="Helical" evidence="12">
    <location>
        <begin position="94"/>
        <end position="118"/>
    </location>
</feature>
<feature type="transmembrane region" description="Helical" evidence="12">
    <location>
        <begin position="194"/>
        <end position="211"/>
    </location>
</feature>
<evidence type="ECO:0000256" key="11">
    <source>
        <dbReference type="RuleBase" id="RU003750"/>
    </source>
</evidence>
<organism evidence="13 14">
    <name type="scientific">Pseudofulvimonas gallinarii</name>
    <dbReference type="NCBI Taxonomy" id="634155"/>
    <lineage>
        <taxon>Bacteria</taxon>
        <taxon>Pseudomonadati</taxon>
        <taxon>Pseudomonadota</taxon>
        <taxon>Gammaproteobacteria</taxon>
        <taxon>Lysobacterales</taxon>
        <taxon>Rhodanobacteraceae</taxon>
        <taxon>Pseudofulvimonas</taxon>
    </lineage>
</organism>
<evidence type="ECO:0000256" key="9">
    <source>
        <dbReference type="ARBA" id="ARBA00023209"/>
    </source>
</evidence>
<dbReference type="InterPro" id="IPR050324">
    <property type="entry name" value="CDP-alcohol_PTase-I"/>
</dbReference>
<dbReference type="Gene3D" id="1.20.120.1760">
    <property type="match status" value="1"/>
</dbReference>
<keyword evidence="5 12" id="KW-0812">Transmembrane</keyword>
<proteinExistence type="inferred from homology"/>
<protein>
    <submittedName>
        <fullName evidence="13">CDP-diacylglycerol--serine O-phosphatidyltransferase</fullName>
    </submittedName>
</protein>
<sequence>MRRGVYLLPNLFTTGGLFAGFYAIISAVHGRPVVAAIAIMVAGLLDGLDGRIARLTNTQSEFGSQYDSLSDLVSFGLAPALLIYTWSLSSLRDYGGIVAKLGFAAAFLYAACAALRLARFNTQIGVADKRFFQGLASPAAAGLVVSYVWTCREFGLAGADVAWVSLGVATVAALLMVSNFRYYSFKTLKVNDRVPFFWALVLLGLFVLLAIDLPRHLLLLLLVYTASGPIYTLWGLRNRRQLREAARHQPAPTEPEG</sequence>
<evidence type="ECO:0000313" key="14">
    <source>
        <dbReference type="Proteomes" id="UP000294599"/>
    </source>
</evidence>
<dbReference type="GO" id="GO:0016020">
    <property type="term" value="C:membrane"/>
    <property type="evidence" value="ECO:0007669"/>
    <property type="project" value="UniProtKB-SubCell"/>
</dbReference>
<evidence type="ECO:0000256" key="3">
    <source>
        <dbReference type="ARBA" id="ARBA00022516"/>
    </source>
</evidence>
<keyword evidence="9" id="KW-0594">Phospholipid biosynthesis</keyword>
<dbReference type="InterPro" id="IPR000462">
    <property type="entry name" value="CDP-OH_P_trans"/>
</dbReference>
<evidence type="ECO:0000256" key="4">
    <source>
        <dbReference type="ARBA" id="ARBA00022679"/>
    </source>
</evidence>